<reference evidence="2" key="2">
    <citation type="submission" date="2023-01" db="EMBL/GenBank/DDBJ databases">
        <title>Draft genome sequence of Maritalea porphyrae strain NBRC 107169.</title>
        <authorList>
            <person name="Sun Q."/>
            <person name="Mori K."/>
        </authorList>
    </citation>
    <scope>NUCLEOTIDE SEQUENCE</scope>
    <source>
        <strain evidence="2">NBRC 107169</strain>
    </source>
</reference>
<accession>A0ABQ5ULN0</accession>
<proteinExistence type="predicted"/>
<protein>
    <submittedName>
        <fullName evidence="2">MBL fold metallo-hydrolase</fullName>
    </submittedName>
</protein>
<comment type="caution">
    <text evidence="2">The sequence shown here is derived from an EMBL/GenBank/DDBJ whole genome shotgun (WGS) entry which is preliminary data.</text>
</comment>
<sequence>MKYKIGRVPVMKFGMVNAFILQSEMGTILVDTGVPNCEARFAAALAKMGLTLSDVSLIVVTHGHFDHAGNADKLRKLCNAPVLIHEREAKFCAGEEKMKLCPTGWVGRLLYQTGAPQSPFSYFQPEITVQGDDRFDLLPYGIPGYVTPTPGHTPGSISVVLEDGNAFVSDMVASGLGLGGIIPTGVAKRPPFEEQPQQVATELERLLGAGVTQFHLGHGFKLGAHAIERHIKRLKTL</sequence>
<dbReference type="SMART" id="SM00849">
    <property type="entry name" value="Lactamase_B"/>
    <property type="match status" value="1"/>
</dbReference>
<name>A0ABQ5ULN0_9HYPH</name>
<organism evidence="2 3">
    <name type="scientific">Maritalea porphyrae</name>
    <dbReference type="NCBI Taxonomy" id="880732"/>
    <lineage>
        <taxon>Bacteria</taxon>
        <taxon>Pseudomonadati</taxon>
        <taxon>Pseudomonadota</taxon>
        <taxon>Alphaproteobacteria</taxon>
        <taxon>Hyphomicrobiales</taxon>
        <taxon>Devosiaceae</taxon>
        <taxon>Maritalea</taxon>
    </lineage>
</organism>
<dbReference type="RefSeq" id="WP_284361481.1">
    <property type="nucleotide sequence ID" value="NZ_BSNI01000001.1"/>
</dbReference>
<dbReference type="InterPro" id="IPR036866">
    <property type="entry name" value="RibonucZ/Hydroxyglut_hydro"/>
</dbReference>
<evidence type="ECO:0000313" key="2">
    <source>
        <dbReference type="EMBL" id="GLQ16114.1"/>
    </source>
</evidence>
<dbReference type="Pfam" id="PF00753">
    <property type="entry name" value="Lactamase_B"/>
    <property type="match status" value="1"/>
</dbReference>
<evidence type="ECO:0000259" key="1">
    <source>
        <dbReference type="SMART" id="SM00849"/>
    </source>
</evidence>
<dbReference type="PANTHER" id="PTHR42951">
    <property type="entry name" value="METALLO-BETA-LACTAMASE DOMAIN-CONTAINING"/>
    <property type="match status" value="1"/>
</dbReference>
<dbReference type="EMBL" id="BSNI01000001">
    <property type="protein sequence ID" value="GLQ16114.1"/>
    <property type="molecule type" value="Genomic_DNA"/>
</dbReference>
<evidence type="ECO:0000313" key="3">
    <source>
        <dbReference type="Proteomes" id="UP001161405"/>
    </source>
</evidence>
<feature type="domain" description="Metallo-beta-lactamase" evidence="1">
    <location>
        <begin position="15"/>
        <end position="218"/>
    </location>
</feature>
<dbReference type="CDD" id="cd07721">
    <property type="entry name" value="yflN-like_MBL-fold"/>
    <property type="match status" value="1"/>
</dbReference>
<dbReference type="InterPro" id="IPR050855">
    <property type="entry name" value="NDM-1-like"/>
</dbReference>
<dbReference type="Proteomes" id="UP001161405">
    <property type="component" value="Unassembled WGS sequence"/>
</dbReference>
<dbReference type="InterPro" id="IPR001279">
    <property type="entry name" value="Metallo-B-lactamas"/>
</dbReference>
<dbReference type="SUPFAM" id="SSF56281">
    <property type="entry name" value="Metallo-hydrolase/oxidoreductase"/>
    <property type="match status" value="1"/>
</dbReference>
<reference evidence="2" key="1">
    <citation type="journal article" date="2014" name="Int. J. Syst. Evol. Microbiol.">
        <title>Complete genome of a new Firmicutes species belonging to the dominant human colonic microbiota ('Ruminococcus bicirculans') reveals two chromosomes and a selective capacity to utilize plant glucans.</title>
        <authorList>
            <consortium name="NISC Comparative Sequencing Program"/>
            <person name="Wegmann U."/>
            <person name="Louis P."/>
            <person name="Goesmann A."/>
            <person name="Henrissat B."/>
            <person name="Duncan S.H."/>
            <person name="Flint H.J."/>
        </authorList>
    </citation>
    <scope>NUCLEOTIDE SEQUENCE</scope>
    <source>
        <strain evidence="2">NBRC 107169</strain>
    </source>
</reference>
<dbReference type="Gene3D" id="3.60.15.10">
    <property type="entry name" value="Ribonuclease Z/Hydroxyacylglutathione hydrolase-like"/>
    <property type="match status" value="1"/>
</dbReference>
<gene>
    <name evidence="2" type="ORF">GCM10007879_03630</name>
</gene>
<keyword evidence="3" id="KW-1185">Reference proteome</keyword>